<proteinExistence type="predicted"/>
<feature type="region of interest" description="Disordered" evidence="1">
    <location>
        <begin position="82"/>
        <end position="117"/>
    </location>
</feature>
<evidence type="ECO:0000313" key="2">
    <source>
        <dbReference type="EMBL" id="CAD1818630.1"/>
    </source>
</evidence>
<accession>A0A6V7NJ78</accession>
<protein>
    <submittedName>
        <fullName evidence="2">Uncharacterized protein</fullName>
    </submittedName>
</protein>
<gene>
    <name evidence="2" type="ORF">CB5_LOCUS1841</name>
</gene>
<reference evidence="2" key="1">
    <citation type="submission" date="2020-07" db="EMBL/GenBank/DDBJ databases">
        <authorList>
            <person name="Lin J."/>
        </authorList>
    </citation>
    <scope>NUCLEOTIDE SEQUENCE</scope>
</reference>
<evidence type="ECO:0000256" key="1">
    <source>
        <dbReference type="SAM" id="MobiDB-lite"/>
    </source>
</evidence>
<organism evidence="2">
    <name type="scientific">Ananas comosus var. bracteatus</name>
    <name type="common">red pineapple</name>
    <dbReference type="NCBI Taxonomy" id="296719"/>
    <lineage>
        <taxon>Eukaryota</taxon>
        <taxon>Viridiplantae</taxon>
        <taxon>Streptophyta</taxon>
        <taxon>Embryophyta</taxon>
        <taxon>Tracheophyta</taxon>
        <taxon>Spermatophyta</taxon>
        <taxon>Magnoliopsida</taxon>
        <taxon>Liliopsida</taxon>
        <taxon>Poales</taxon>
        <taxon>Bromeliaceae</taxon>
        <taxon>Bromelioideae</taxon>
        <taxon>Ananas</taxon>
    </lineage>
</organism>
<name>A0A6V7NJ78_ANACO</name>
<sequence>MSHFQFRPSTFAPLKLLCLGRFRAEGPVPGQENQSPRTCPIFTRTGTSPYRETGPLRTGPSRETGSRELTSRDLAKFSLLPRVSPTGTGPSAQGLVASGNPATTNYGDRSFPARDRSPRAESAKCRFCTICSRGLNSKIETGEVVTTVCPRQTVTWKNRRGQRPNPLRTMNNSSHTLFCRA</sequence>
<feature type="region of interest" description="Disordered" evidence="1">
    <location>
        <begin position="26"/>
        <end position="69"/>
    </location>
</feature>
<dbReference type="EMBL" id="LR862139">
    <property type="protein sequence ID" value="CAD1818630.1"/>
    <property type="molecule type" value="Genomic_DNA"/>
</dbReference>
<dbReference type="AlphaFoldDB" id="A0A6V7NJ78"/>